<gene>
    <name evidence="1" type="ORF">V1525DRAFT_444103</name>
</gene>
<dbReference type="EMBL" id="MU971339">
    <property type="protein sequence ID" value="KAK9240535.1"/>
    <property type="molecule type" value="Genomic_DNA"/>
</dbReference>
<organism evidence="1 2">
    <name type="scientific">Lipomyces kononenkoae</name>
    <name type="common">Yeast</name>
    <dbReference type="NCBI Taxonomy" id="34357"/>
    <lineage>
        <taxon>Eukaryota</taxon>
        <taxon>Fungi</taxon>
        <taxon>Dikarya</taxon>
        <taxon>Ascomycota</taxon>
        <taxon>Saccharomycotina</taxon>
        <taxon>Lipomycetes</taxon>
        <taxon>Lipomycetales</taxon>
        <taxon>Lipomycetaceae</taxon>
        <taxon>Lipomyces</taxon>
    </lineage>
</organism>
<reference evidence="2" key="1">
    <citation type="journal article" date="2024" name="Front. Bioeng. Biotechnol.">
        <title>Genome-scale model development and genomic sequencing of the oleaginous clade Lipomyces.</title>
        <authorList>
            <person name="Czajka J.J."/>
            <person name="Han Y."/>
            <person name="Kim J."/>
            <person name="Mondo S.J."/>
            <person name="Hofstad B.A."/>
            <person name="Robles A."/>
            <person name="Haridas S."/>
            <person name="Riley R."/>
            <person name="LaButti K."/>
            <person name="Pangilinan J."/>
            <person name="Andreopoulos W."/>
            <person name="Lipzen A."/>
            <person name="Yan J."/>
            <person name="Wang M."/>
            <person name="Ng V."/>
            <person name="Grigoriev I.V."/>
            <person name="Spatafora J.W."/>
            <person name="Magnuson J.K."/>
            <person name="Baker S.E."/>
            <person name="Pomraning K.R."/>
        </authorList>
    </citation>
    <scope>NUCLEOTIDE SEQUENCE [LARGE SCALE GENOMIC DNA]</scope>
    <source>
        <strain evidence="2">CBS 7786</strain>
    </source>
</reference>
<comment type="caution">
    <text evidence="1">The sequence shown here is derived from an EMBL/GenBank/DDBJ whole genome shotgun (WGS) entry which is preliminary data.</text>
</comment>
<sequence length="229" mass="26763">MYGSLVDELREDSCELLRRSEPLRLSRLIDYFLTQRVYVCLGTPRQAGKDCRILSTSPGKGPSSATSLRKSHSSLRRMHRRFRMNAASYLRGHAFSLYASMIVNSVTSWKIFDACPKGTKPCTQYYAEFMRLMATLKWDDASKIFEFRNRLREAVNDLLIIRRTPATFDDFVQLYIIPGYSWLGREQERRRTFSGSQTTPPPPPILIDGELEYEVEQIIDSRYRRRRLQ</sequence>
<name>A0ACC3TA62_LIPKO</name>
<accession>A0ACC3TA62</accession>
<evidence type="ECO:0000313" key="2">
    <source>
        <dbReference type="Proteomes" id="UP001433508"/>
    </source>
</evidence>
<evidence type="ECO:0000313" key="1">
    <source>
        <dbReference type="EMBL" id="KAK9240535.1"/>
    </source>
</evidence>
<protein>
    <submittedName>
        <fullName evidence="1">Uncharacterized protein</fullName>
    </submittedName>
</protein>
<dbReference type="Proteomes" id="UP001433508">
    <property type="component" value="Unassembled WGS sequence"/>
</dbReference>
<keyword evidence="2" id="KW-1185">Reference proteome</keyword>
<proteinExistence type="predicted"/>